<dbReference type="Proteomes" id="UP000254051">
    <property type="component" value="Unassembled WGS sequence"/>
</dbReference>
<dbReference type="AlphaFoldDB" id="A0A316AL13"/>
<keyword evidence="7" id="KW-1185">Reference proteome</keyword>
<evidence type="ECO:0000256" key="4">
    <source>
        <dbReference type="SAM" id="MobiDB-lite"/>
    </source>
</evidence>
<dbReference type="InterPro" id="IPR006059">
    <property type="entry name" value="SBP"/>
</dbReference>
<sequence>MRKRGRRILAMAALTMAGAMALTACGQKADTTTTKEEKPETSTSGEGGLSGEITIWHYHHTLEHEILVKTIKEYQEINPDVTINETFVSREELMNQYNIGAVSGELPDIGMVDSPDMSAYISLGVYDDITAELEEWGELDNFYEGPLNSCRDGDGNLYGLPTTSNCIALVCNMDMLKEAGFDKAPTTWDEFYQIAKACTNEAEGVYGYAMSAIATEEGTHQFIPWLYSTGETVASLDSEGGRKAMGFLAKLTDEGIMSKETTNWTQHEAFRSFCSGKAAMATVGTWHLAQVDEGEIETDVNMEFAPLPKDKQHSSSLGGENLGVCAGSENREVAIDFLKFVMTKEKNTEWCNAVTSQPVRKDSVELDGVWKEDERFALFTEVMNYAVARGPHPEWPTISEAIYRNEQAALLGDKTADQAIDDAAGIINPILKETPINLD</sequence>
<dbReference type="GO" id="GO:0042956">
    <property type="term" value="P:maltodextrin transmembrane transport"/>
    <property type="evidence" value="ECO:0007669"/>
    <property type="project" value="TreeGrafter"/>
</dbReference>
<evidence type="ECO:0000256" key="3">
    <source>
        <dbReference type="ARBA" id="ARBA00022729"/>
    </source>
</evidence>
<dbReference type="PANTHER" id="PTHR30061:SF50">
    <property type="entry name" value="MALTOSE_MALTODEXTRIN-BINDING PERIPLASMIC PROTEIN"/>
    <property type="match status" value="1"/>
</dbReference>
<dbReference type="GO" id="GO:1901982">
    <property type="term" value="F:maltose binding"/>
    <property type="evidence" value="ECO:0007669"/>
    <property type="project" value="TreeGrafter"/>
</dbReference>
<dbReference type="OrthoDB" id="41208at2"/>
<organism evidence="6 7">
    <name type="scientific">Faecalicatena contorta</name>
    <dbReference type="NCBI Taxonomy" id="39482"/>
    <lineage>
        <taxon>Bacteria</taxon>
        <taxon>Bacillati</taxon>
        <taxon>Bacillota</taxon>
        <taxon>Clostridia</taxon>
        <taxon>Lachnospirales</taxon>
        <taxon>Lachnospiraceae</taxon>
        <taxon>Faecalicatena</taxon>
    </lineage>
</organism>
<dbReference type="Gene3D" id="3.40.190.10">
    <property type="entry name" value="Periplasmic binding protein-like II"/>
    <property type="match status" value="2"/>
</dbReference>
<dbReference type="CDD" id="cd13585">
    <property type="entry name" value="PBP2_TMBP_like"/>
    <property type="match status" value="1"/>
</dbReference>
<dbReference type="SUPFAM" id="SSF53850">
    <property type="entry name" value="Periplasmic binding protein-like II"/>
    <property type="match status" value="1"/>
</dbReference>
<feature type="region of interest" description="Disordered" evidence="4">
    <location>
        <begin position="28"/>
        <end position="49"/>
    </location>
</feature>
<comment type="similarity">
    <text evidence="1">Belongs to the bacterial solute-binding protein 1 family.</text>
</comment>
<dbReference type="PANTHER" id="PTHR30061">
    <property type="entry name" value="MALTOSE-BINDING PERIPLASMIC PROTEIN"/>
    <property type="match status" value="1"/>
</dbReference>
<dbReference type="RefSeq" id="WP_109709292.1">
    <property type="nucleotide sequence ID" value="NZ_QGDS01000003.1"/>
</dbReference>
<dbReference type="GO" id="GO:0015768">
    <property type="term" value="P:maltose transport"/>
    <property type="evidence" value="ECO:0007669"/>
    <property type="project" value="TreeGrafter"/>
</dbReference>
<feature type="chain" id="PRO_5043163580" evidence="5">
    <location>
        <begin position="22"/>
        <end position="439"/>
    </location>
</feature>
<protein>
    <submittedName>
        <fullName evidence="6">Carbohydrate ABC transporter substrate-binding protein, CUT1 family</fullName>
    </submittedName>
</protein>
<name>A0A316AL13_9FIRM</name>
<evidence type="ECO:0000256" key="5">
    <source>
        <dbReference type="SAM" id="SignalP"/>
    </source>
</evidence>
<keyword evidence="2" id="KW-0813">Transport</keyword>
<dbReference type="GO" id="GO:0055052">
    <property type="term" value="C:ATP-binding cassette (ABC) transporter complex, substrate-binding subunit-containing"/>
    <property type="evidence" value="ECO:0007669"/>
    <property type="project" value="TreeGrafter"/>
</dbReference>
<proteinExistence type="inferred from homology"/>
<feature type="signal peptide" evidence="5">
    <location>
        <begin position="1"/>
        <end position="21"/>
    </location>
</feature>
<reference evidence="7" key="1">
    <citation type="submission" date="2017-07" db="EMBL/GenBank/DDBJ databases">
        <authorList>
            <person name="Varghese N."/>
            <person name="Submissions S."/>
        </authorList>
    </citation>
    <scope>NUCLEOTIDE SEQUENCE [LARGE SCALE GENOMIC DNA]</scope>
    <source>
        <strain evidence="7">NLAE-zl-C134</strain>
    </source>
</reference>
<evidence type="ECO:0000313" key="6">
    <source>
        <dbReference type="EMBL" id="SUQ13285.1"/>
    </source>
</evidence>
<evidence type="ECO:0000256" key="1">
    <source>
        <dbReference type="ARBA" id="ARBA00008520"/>
    </source>
</evidence>
<evidence type="ECO:0000256" key="2">
    <source>
        <dbReference type="ARBA" id="ARBA00022448"/>
    </source>
</evidence>
<accession>A0A316AL13</accession>
<dbReference type="EMBL" id="UHJJ01000003">
    <property type="protein sequence ID" value="SUQ13285.1"/>
    <property type="molecule type" value="Genomic_DNA"/>
</dbReference>
<keyword evidence="3 5" id="KW-0732">Signal</keyword>
<evidence type="ECO:0000313" key="7">
    <source>
        <dbReference type="Proteomes" id="UP000254051"/>
    </source>
</evidence>
<dbReference type="PROSITE" id="PS51257">
    <property type="entry name" value="PROKAR_LIPOPROTEIN"/>
    <property type="match status" value="1"/>
</dbReference>
<dbReference type="Pfam" id="PF13416">
    <property type="entry name" value="SBP_bac_8"/>
    <property type="match status" value="1"/>
</dbReference>
<gene>
    <name evidence="6" type="ORF">SAMN05216529_1037</name>
</gene>